<dbReference type="Pfam" id="PF04603">
    <property type="entry name" value="Mog1"/>
    <property type="match status" value="1"/>
</dbReference>
<sequence>MSSPLEKKDLYGGAITVKLPLNLLDASDLRQVPDAQEVFLEHDSDVSYIFEILDRVEPEDPNDAARFHFESLAQDNSAESSNVIEVIVPDGFSEAPISNPPPILLQGTQQVAKYNKTDLDTVEILMALYRVVEKPHDIIFVVNLPKTATTSEERRQQVQGSFTEMAKSLSIVDFGLFG</sequence>
<name>G4TET2_SERID</name>
<evidence type="ECO:0000256" key="2">
    <source>
        <dbReference type="ARBA" id="ARBA00022448"/>
    </source>
</evidence>
<evidence type="ECO:0000256" key="3">
    <source>
        <dbReference type="ARBA" id="ARBA00022927"/>
    </source>
</evidence>
<dbReference type="PANTHER" id="PTHR15837:SF0">
    <property type="entry name" value="RAN GUANINE NUCLEOTIDE RELEASE FACTOR"/>
    <property type="match status" value="1"/>
</dbReference>
<dbReference type="EMBL" id="CAFZ01000065">
    <property type="protein sequence ID" value="CCA69848.1"/>
    <property type="molecule type" value="Genomic_DNA"/>
</dbReference>
<dbReference type="Gene3D" id="3.40.1000.10">
    <property type="entry name" value="Mog1/PsbP, alpha/beta/alpha sandwich"/>
    <property type="match status" value="1"/>
</dbReference>
<dbReference type="InterPro" id="IPR007681">
    <property type="entry name" value="Mog1"/>
</dbReference>
<dbReference type="eggNOG" id="KOG3329">
    <property type="taxonomic scope" value="Eukaryota"/>
</dbReference>
<dbReference type="SUPFAM" id="SSF55724">
    <property type="entry name" value="Mog1p/PsbP-like"/>
    <property type="match status" value="1"/>
</dbReference>
<dbReference type="GO" id="GO:0031267">
    <property type="term" value="F:small GTPase binding"/>
    <property type="evidence" value="ECO:0007669"/>
    <property type="project" value="TreeGrafter"/>
</dbReference>
<comment type="caution">
    <text evidence="4">The sequence shown here is derived from an EMBL/GenBank/DDBJ whole genome shotgun (WGS) entry which is preliminary data.</text>
</comment>
<dbReference type="OMA" id="ECSSAWM"/>
<dbReference type="PANTHER" id="PTHR15837">
    <property type="entry name" value="RAN GUANINE NUCLEOTIDE RELEASE FACTOR"/>
    <property type="match status" value="1"/>
</dbReference>
<dbReference type="OrthoDB" id="10255285at2759"/>
<dbReference type="STRING" id="1109443.G4TET2"/>
<dbReference type="InParanoid" id="G4TET2"/>
<keyword evidence="3" id="KW-0653">Protein transport</keyword>
<dbReference type="GO" id="GO:0005634">
    <property type="term" value="C:nucleus"/>
    <property type="evidence" value="ECO:0007669"/>
    <property type="project" value="TreeGrafter"/>
</dbReference>
<comment type="similarity">
    <text evidence="1">Belongs to the MOG1 family.</text>
</comment>
<dbReference type="Proteomes" id="UP000007148">
    <property type="component" value="Unassembled WGS sequence"/>
</dbReference>
<dbReference type="GO" id="GO:0005085">
    <property type="term" value="F:guanyl-nucleotide exchange factor activity"/>
    <property type="evidence" value="ECO:0007669"/>
    <property type="project" value="TreeGrafter"/>
</dbReference>
<dbReference type="InterPro" id="IPR016123">
    <property type="entry name" value="Mog1/PsbP_a/b/a-sand"/>
</dbReference>
<evidence type="ECO:0008006" key="6">
    <source>
        <dbReference type="Google" id="ProtNLM"/>
    </source>
</evidence>
<evidence type="ECO:0000313" key="4">
    <source>
        <dbReference type="EMBL" id="CCA69848.1"/>
    </source>
</evidence>
<dbReference type="FunCoup" id="G4TET2">
    <property type="interactions" value="301"/>
</dbReference>
<organism evidence="4 5">
    <name type="scientific">Serendipita indica (strain DSM 11827)</name>
    <name type="common">Root endophyte fungus</name>
    <name type="synonym">Piriformospora indica</name>
    <dbReference type="NCBI Taxonomy" id="1109443"/>
    <lineage>
        <taxon>Eukaryota</taxon>
        <taxon>Fungi</taxon>
        <taxon>Dikarya</taxon>
        <taxon>Basidiomycota</taxon>
        <taxon>Agaricomycotina</taxon>
        <taxon>Agaricomycetes</taxon>
        <taxon>Sebacinales</taxon>
        <taxon>Serendipitaceae</taxon>
        <taxon>Serendipita</taxon>
    </lineage>
</organism>
<evidence type="ECO:0000256" key="1">
    <source>
        <dbReference type="ARBA" id="ARBA00010307"/>
    </source>
</evidence>
<keyword evidence="2" id="KW-0813">Transport</keyword>
<evidence type="ECO:0000313" key="5">
    <source>
        <dbReference type="Proteomes" id="UP000007148"/>
    </source>
</evidence>
<reference evidence="4 5" key="1">
    <citation type="journal article" date="2011" name="PLoS Pathog.">
        <title>Endophytic Life Strategies Decoded by Genome and Transcriptome Analyses of the Mutualistic Root Symbiont Piriformospora indica.</title>
        <authorList>
            <person name="Zuccaro A."/>
            <person name="Lahrmann U."/>
            <person name="Guldener U."/>
            <person name="Langen G."/>
            <person name="Pfiffi S."/>
            <person name="Biedenkopf D."/>
            <person name="Wong P."/>
            <person name="Samans B."/>
            <person name="Grimm C."/>
            <person name="Basiewicz M."/>
            <person name="Murat C."/>
            <person name="Martin F."/>
            <person name="Kogel K.H."/>
        </authorList>
    </citation>
    <scope>NUCLEOTIDE SEQUENCE [LARGE SCALE GENOMIC DNA]</scope>
    <source>
        <strain evidence="4 5">DSM 11827</strain>
    </source>
</reference>
<gene>
    <name evidence="4" type="ORF">PIIN_03788</name>
</gene>
<keyword evidence="5" id="KW-1185">Reference proteome</keyword>
<accession>G4TET2</accession>
<dbReference type="HOGENOM" id="CLU_081345_1_2_1"/>
<dbReference type="AlphaFoldDB" id="G4TET2"/>
<dbReference type="GO" id="GO:0006606">
    <property type="term" value="P:protein import into nucleus"/>
    <property type="evidence" value="ECO:0007669"/>
    <property type="project" value="TreeGrafter"/>
</dbReference>
<protein>
    <recommendedName>
        <fullName evidence="6">Mog1p/PsbP-like protein</fullName>
    </recommendedName>
</protein>
<proteinExistence type="inferred from homology"/>